<comment type="caution">
    <text evidence="2">The sequence shown here is derived from an EMBL/GenBank/DDBJ whole genome shotgun (WGS) entry which is preliminary data.</text>
</comment>
<organism evidence="2 3">
    <name type="scientific">Leucocoprinus leucothites</name>
    <dbReference type="NCBI Taxonomy" id="201217"/>
    <lineage>
        <taxon>Eukaryota</taxon>
        <taxon>Fungi</taxon>
        <taxon>Dikarya</taxon>
        <taxon>Basidiomycota</taxon>
        <taxon>Agaricomycotina</taxon>
        <taxon>Agaricomycetes</taxon>
        <taxon>Agaricomycetidae</taxon>
        <taxon>Agaricales</taxon>
        <taxon>Agaricineae</taxon>
        <taxon>Agaricaceae</taxon>
        <taxon>Leucocoprinus</taxon>
    </lineage>
</organism>
<sequence length="194" mass="20961">MSSSFTPSDAIDMSSEKTWPSSLGLLDWDSTTPLNVDSRYTGTTVDPNFTTIAKLPRYAKFGKLSAEAPDAPSAQAAENTTVEGDAFRPSRRVRTAPGGGHTNIFGYEEEEDDALASAPPKRADADAHDATEKKAVGSVETQASEHKPSRRVRTHPGGKDSIGSLWDADDPEEFKPTRRVREGPGGQDHLTGFW</sequence>
<proteinExistence type="predicted"/>
<feature type="compositionally biased region" description="Basic and acidic residues" evidence="1">
    <location>
        <begin position="121"/>
        <end position="135"/>
    </location>
</feature>
<keyword evidence="3" id="KW-1185">Reference proteome</keyword>
<evidence type="ECO:0000313" key="2">
    <source>
        <dbReference type="EMBL" id="KAF5358224.1"/>
    </source>
</evidence>
<feature type="region of interest" description="Disordered" evidence="1">
    <location>
        <begin position="66"/>
        <end position="194"/>
    </location>
</feature>
<feature type="compositionally biased region" description="Basic and acidic residues" evidence="1">
    <location>
        <begin position="173"/>
        <end position="182"/>
    </location>
</feature>
<evidence type="ECO:0000313" key="3">
    <source>
        <dbReference type="Proteomes" id="UP000559027"/>
    </source>
</evidence>
<dbReference type="Proteomes" id="UP000559027">
    <property type="component" value="Unassembled WGS sequence"/>
</dbReference>
<accession>A0A8H5LID4</accession>
<dbReference type="AlphaFoldDB" id="A0A8H5LID4"/>
<feature type="compositionally biased region" description="Low complexity" evidence="1">
    <location>
        <begin position="66"/>
        <end position="78"/>
    </location>
</feature>
<protein>
    <submittedName>
        <fullName evidence="2">Uncharacterized protein</fullName>
    </submittedName>
</protein>
<reference evidence="2 3" key="1">
    <citation type="journal article" date="2020" name="ISME J.">
        <title>Uncovering the hidden diversity of litter-decomposition mechanisms in mushroom-forming fungi.</title>
        <authorList>
            <person name="Floudas D."/>
            <person name="Bentzer J."/>
            <person name="Ahren D."/>
            <person name="Johansson T."/>
            <person name="Persson P."/>
            <person name="Tunlid A."/>
        </authorList>
    </citation>
    <scope>NUCLEOTIDE SEQUENCE [LARGE SCALE GENOMIC DNA]</scope>
    <source>
        <strain evidence="2 3">CBS 146.42</strain>
    </source>
</reference>
<evidence type="ECO:0000256" key="1">
    <source>
        <dbReference type="SAM" id="MobiDB-lite"/>
    </source>
</evidence>
<gene>
    <name evidence="2" type="ORF">D9756_001818</name>
</gene>
<dbReference type="EMBL" id="JAACJO010000005">
    <property type="protein sequence ID" value="KAF5358224.1"/>
    <property type="molecule type" value="Genomic_DNA"/>
</dbReference>
<name>A0A8H5LID4_9AGAR</name>
<dbReference type="OrthoDB" id="4062651at2759"/>